<evidence type="ECO:0000256" key="2">
    <source>
        <dbReference type="SAM" id="SignalP"/>
    </source>
</evidence>
<proteinExistence type="predicted"/>
<keyword evidence="3" id="KW-0456">Lyase</keyword>
<feature type="chain" id="PRO_5046035584" evidence="2">
    <location>
        <begin position="23"/>
        <end position="305"/>
    </location>
</feature>
<reference evidence="3 4" key="1">
    <citation type="submission" date="2022-10" db="EMBL/GenBank/DDBJ databases">
        <title>Pararhodobacter sp. nov., isolated from marine algae.</title>
        <authorList>
            <person name="Choi B.J."/>
            <person name="Kim J.M."/>
            <person name="Lee J.K."/>
            <person name="Choi D.G."/>
            <person name="Jeon C.O."/>
        </authorList>
    </citation>
    <scope>NUCLEOTIDE SEQUENCE [LARGE SCALE GENOMIC DNA]</scope>
    <source>
        <strain evidence="3 4">ZQ420</strain>
    </source>
</reference>
<keyword evidence="3" id="KW-0689">Ribosomal protein</keyword>
<feature type="region of interest" description="Disordered" evidence="1">
    <location>
        <begin position="63"/>
        <end position="83"/>
    </location>
</feature>
<dbReference type="SUPFAM" id="SSF51069">
    <property type="entry name" value="Carbonic anhydrase"/>
    <property type="match status" value="1"/>
</dbReference>
<keyword evidence="3" id="KW-0687">Ribonucleoprotein</keyword>
<protein>
    <submittedName>
        <fullName evidence="3">Delta-class carbonic anhydrase</fullName>
        <ecNumber evidence="3">4.2.1.1</ecNumber>
    </submittedName>
</protein>
<evidence type="ECO:0000313" key="3">
    <source>
        <dbReference type="EMBL" id="MCW1934791.1"/>
    </source>
</evidence>
<dbReference type="GO" id="GO:0016740">
    <property type="term" value="F:transferase activity"/>
    <property type="evidence" value="ECO:0007669"/>
    <property type="project" value="UniProtKB-KW"/>
</dbReference>
<dbReference type="EMBL" id="JAPDFL010000001">
    <property type="protein sequence ID" value="MCW1934791.1"/>
    <property type="molecule type" value="Genomic_DNA"/>
</dbReference>
<name>A0ABT3H4R6_9RHOB</name>
<dbReference type="Pfam" id="PF10563">
    <property type="entry name" value="CA_like"/>
    <property type="match status" value="1"/>
</dbReference>
<gene>
    <name evidence="3" type="ORF">OKW52_21705</name>
</gene>
<accession>A0ABT3H4R6</accession>
<dbReference type="GO" id="GO:0004089">
    <property type="term" value="F:carbonate dehydratase activity"/>
    <property type="evidence" value="ECO:0007669"/>
    <property type="project" value="UniProtKB-EC"/>
</dbReference>
<dbReference type="InterPro" id="IPR036398">
    <property type="entry name" value="CA_dom_sf"/>
</dbReference>
<keyword evidence="2" id="KW-0732">Signal</keyword>
<evidence type="ECO:0000256" key="1">
    <source>
        <dbReference type="SAM" id="MobiDB-lite"/>
    </source>
</evidence>
<keyword evidence="4" id="KW-1185">Reference proteome</keyword>
<evidence type="ECO:0000313" key="4">
    <source>
        <dbReference type="Proteomes" id="UP001208938"/>
    </source>
</evidence>
<dbReference type="GO" id="GO:0005840">
    <property type="term" value="C:ribosome"/>
    <property type="evidence" value="ECO:0007669"/>
    <property type="project" value="UniProtKB-KW"/>
</dbReference>
<feature type="signal peptide" evidence="2">
    <location>
        <begin position="1"/>
        <end position="22"/>
    </location>
</feature>
<sequence length="305" mass="31906">MSQPILVALVASLALTPIAAGAEVTPDAGAHDSGPQASASAHTGHEAVVDAVIAAQRAALQTATDGAGFGPQSPRDIDRHDGSNLRVFGFAPDPTRMNLCNIHFHEGAEHRGGDFTTYAGNGDGSGYGTGYLYNGTLSLAELTPYDHPVGNTGHGALEPGDTIEVHFVFSTAQVAPGATLGSCLDDETGNPQLRVETQVMVLVNDDNAANFGRLAQVQIMYGYAQVPNLPTDTGTPVVYTGSTTGPSYNEAGSPFQVTWSVRPQVMRVSISSVDAWLADNAFDEDHAHGVRNLVINPALLSRIED</sequence>
<dbReference type="RefSeq" id="WP_264507551.1">
    <property type="nucleotide sequence ID" value="NZ_JAPDFL010000001.1"/>
</dbReference>
<dbReference type="Proteomes" id="UP001208938">
    <property type="component" value="Unassembled WGS sequence"/>
</dbReference>
<dbReference type="EC" id="4.2.1.1" evidence="3"/>
<keyword evidence="3" id="KW-0808">Transferase</keyword>
<organism evidence="3 4">
    <name type="scientific">Pararhodobacter zhoushanensis</name>
    <dbReference type="NCBI Taxonomy" id="2479545"/>
    <lineage>
        <taxon>Bacteria</taxon>
        <taxon>Pseudomonadati</taxon>
        <taxon>Pseudomonadota</taxon>
        <taxon>Alphaproteobacteria</taxon>
        <taxon>Rhodobacterales</taxon>
        <taxon>Paracoccaceae</taxon>
        <taxon>Pararhodobacter</taxon>
    </lineage>
</organism>
<dbReference type="InterPro" id="IPR018883">
    <property type="entry name" value="Delta_CA"/>
</dbReference>
<comment type="caution">
    <text evidence="3">The sequence shown here is derived from an EMBL/GenBank/DDBJ whole genome shotgun (WGS) entry which is preliminary data.</text>
</comment>